<dbReference type="SUPFAM" id="SSF51735">
    <property type="entry name" value="NAD(P)-binding Rossmann-fold domains"/>
    <property type="match status" value="1"/>
</dbReference>
<evidence type="ECO:0000256" key="1">
    <source>
        <dbReference type="ARBA" id="ARBA00010944"/>
    </source>
</evidence>
<keyword evidence="2" id="KW-0521">NADP</keyword>
<dbReference type="GO" id="GO:0019305">
    <property type="term" value="P:dTDP-rhamnose biosynthetic process"/>
    <property type="evidence" value="ECO:0007669"/>
    <property type="project" value="UniProtKB-UniPathway"/>
</dbReference>
<dbReference type="eggNOG" id="COG1091">
    <property type="taxonomic scope" value="Bacteria"/>
</dbReference>
<dbReference type="NCBIfam" id="TIGR01214">
    <property type="entry name" value="rmlD"/>
    <property type="match status" value="1"/>
</dbReference>
<dbReference type="Gene3D" id="3.40.50.720">
    <property type="entry name" value="NAD(P)-binding Rossmann-like Domain"/>
    <property type="match status" value="1"/>
</dbReference>
<dbReference type="GO" id="GO:0005829">
    <property type="term" value="C:cytosol"/>
    <property type="evidence" value="ECO:0007669"/>
    <property type="project" value="TreeGrafter"/>
</dbReference>
<comment type="function">
    <text evidence="2">Catalyzes the reduction of dTDP-6-deoxy-L-lyxo-4-hexulose to yield dTDP-L-rhamnose.</text>
</comment>
<dbReference type="KEGG" id="cfi:Celf_2505"/>
<dbReference type="Gene3D" id="3.90.25.10">
    <property type="entry name" value="UDP-galactose 4-epimerase, domain 1"/>
    <property type="match status" value="1"/>
</dbReference>
<evidence type="ECO:0000313" key="5">
    <source>
        <dbReference type="Proteomes" id="UP000008460"/>
    </source>
</evidence>
<gene>
    <name evidence="4" type="ordered locus">Celf_2505</name>
</gene>
<dbReference type="InterPro" id="IPR036291">
    <property type="entry name" value="NAD(P)-bd_dom_sf"/>
</dbReference>
<dbReference type="InterPro" id="IPR029903">
    <property type="entry name" value="RmlD-like-bd"/>
</dbReference>
<protein>
    <recommendedName>
        <fullName evidence="2">dTDP-4-dehydrorhamnose reductase</fullName>
        <ecNumber evidence="2">1.1.1.133</ecNumber>
    </recommendedName>
</protein>
<accession>F4H524</accession>
<evidence type="ECO:0000259" key="3">
    <source>
        <dbReference type="Pfam" id="PF04321"/>
    </source>
</evidence>
<name>F4H524_CELFA</name>
<dbReference type="PANTHER" id="PTHR10491">
    <property type="entry name" value="DTDP-4-DEHYDRORHAMNOSE REDUCTASE"/>
    <property type="match status" value="1"/>
</dbReference>
<feature type="domain" description="RmlD-like substrate binding" evidence="3">
    <location>
        <begin position="4"/>
        <end position="275"/>
    </location>
</feature>
<dbReference type="Pfam" id="PF04321">
    <property type="entry name" value="RmlD_sub_bind"/>
    <property type="match status" value="1"/>
</dbReference>
<reference evidence="4 5" key="1">
    <citation type="submission" date="2011-04" db="EMBL/GenBank/DDBJ databases">
        <title>Complete sequence of Cellulomonas fimi ATCC 484.</title>
        <authorList>
            <consortium name="US DOE Joint Genome Institute"/>
            <person name="Lucas S."/>
            <person name="Han J."/>
            <person name="Lapidus A."/>
            <person name="Cheng J.-F."/>
            <person name="Goodwin L."/>
            <person name="Pitluck S."/>
            <person name="Peters L."/>
            <person name="Chertkov O."/>
            <person name="Detter J.C."/>
            <person name="Han C."/>
            <person name="Tapia R."/>
            <person name="Land M."/>
            <person name="Hauser L."/>
            <person name="Kyrpides N."/>
            <person name="Ivanova N."/>
            <person name="Ovchinnikova G."/>
            <person name="Pagani I."/>
            <person name="Mead D."/>
            <person name="Brumm P."/>
            <person name="Woyke T."/>
        </authorList>
    </citation>
    <scope>NUCLEOTIDE SEQUENCE [LARGE SCALE GENOMIC DNA]</scope>
    <source>
        <strain evidence="5">ATCC 484 / DSM 20113 / JCM 1341 / NBRC 15513 / NCIMB 8980 / NCTC 7547</strain>
    </source>
</reference>
<dbReference type="AlphaFoldDB" id="F4H524"/>
<comment type="similarity">
    <text evidence="1 2">Belongs to the dTDP-4-dehydrorhamnose reductase family.</text>
</comment>
<dbReference type="RefSeq" id="WP_013771656.1">
    <property type="nucleotide sequence ID" value="NC_015514.1"/>
</dbReference>
<dbReference type="PANTHER" id="PTHR10491:SF4">
    <property type="entry name" value="METHIONINE ADENOSYLTRANSFERASE 2 SUBUNIT BETA"/>
    <property type="match status" value="1"/>
</dbReference>
<dbReference type="InterPro" id="IPR005913">
    <property type="entry name" value="dTDP_dehydrorham_reduct"/>
</dbReference>
<sequence length="282" mass="29853">MRWSVVGASGMLGQDLVAVLRDAGETVTALDRDEVDITDLASVRAALVDADVVVNTAAYTAVDQAETDEARAFDVNATGVGNLARVTRDIGARLVHVSTDYVFDGHAQTPYDEDAPLAPRSAYGRTKAAGEWAVRAEQPDHLILRTAWLYGAHGACFPKTIARVAAERGGLEVVADQVGQPTWTRDVADLVVRLVAAQAPAGTYHATSSGTATWHEFAQAAVVSAGMDAAIVRPTTAEAYARPAPRPSYSVLGHDRLRAVGVDPIGDWRERWAQAAEGVLAG</sequence>
<dbReference type="EC" id="1.1.1.133" evidence="2"/>
<keyword evidence="5" id="KW-1185">Reference proteome</keyword>
<dbReference type="EMBL" id="CP002666">
    <property type="protein sequence ID" value="AEE46630.1"/>
    <property type="molecule type" value="Genomic_DNA"/>
</dbReference>
<dbReference type="UniPathway" id="UPA00124"/>
<comment type="pathway">
    <text evidence="2">Carbohydrate biosynthesis; dTDP-L-rhamnose biosynthesis.</text>
</comment>
<evidence type="ECO:0000313" key="4">
    <source>
        <dbReference type="EMBL" id="AEE46630.1"/>
    </source>
</evidence>
<dbReference type="HOGENOM" id="CLU_045518_1_2_11"/>
<dbReference type="GO" id="GO:0008831">
    <property type="term" value="F:dTDP-4-dehydrorhamnose reductase activity"/>
    <property type="evidence" value="ECO:0007669"/>
    <property type="project" value="UniProtKB-EC"/>
</dbReference>
<dbReference type="CDD" id="cd05254">
    <property type="entry name" value="dTDP_HR_like_SDR_e"/>
    <property type="match status" value="1"/>
</dbReference>
<dbReference type="STRING" id="590998.Celf_2505"/>
<organism evidence="4 5">
    <name type="scientific">Cellulomonas fimi (strain ATCC 484 / DSM 20113 / JCM 1341 / CCUG 24087 / LMG 16345 / NBRC 15513 / NCIMB 8980 / NCTC 7547 / NRS-133)</name>
    <dbReference type="NCBI Taxonomy" id="590998"/>
    <lineage>
        <taxon>Bacteria</taxon>
        <taxon>Bacillati</taxon>
        <taxon>Actinomycetota</taxon>
        <taxon>Actinomycetes</taxon>
        <taxon>Micrococcales</taxon>
        <taxon>Cellulomonadaceae</taxon>
        <taxon>Cellulomonas</taxon>
    </lineage>
</organism>
<dbReference type="Proteomes" id="UP000008460">
    <property type="component" value="Chromosome"/>
</dbReference>
<keyword evidence="2 4" id="KW-0560">Oxidoreductase</keyword>
<proteinExistence type="inferred from homology"/>
<evidence type="ECO:0000256" key="2">
    <source>
        <dbReference type="RuleBase" id="RU364082"/>
    </source>
</evidence>